<feature type="region of interest" description="Disordered" evidence="1">
    <location>
        <begin position="211"/>
        <end position="255"/>
    </location>
</feature>
<evidence type="ECO:0000256" key="1">
    <source>
        <dbReference type="SAM" id="MobiDB-lite"/>
    </source>
</evidence>
<dbReference type="RefSeq" id="WP_157289018.1">
    <property type="nucleotide sequence ID" value="NZ_WQRF01000001.1"/>
</dbReference>
<accession>A0A7X3FP05</accession>
<name>A0A7X3FP05_9HYPH</name>
<feature type="compositionally biased region" description="Basic and acidic residues" evidence="1">
    <location>
        <begin position="1"/>
        <end position="19"/>
    </location>
</feature>
<evidence type="ECO:0000313" key="2">
    <source>
        <dbReference type="EMBL" id="MVS97930.1"/>
    </source>
</evidence>
<reference evidence="2 3" key="1">
    <citation type="submission" date="2019-12" db="EMBL/GenBank/DDBJ databases">
        <title>Devosia maris sp. nov., isolated from the deep seawater.</title>
        <authorList>
            <person name="Liu Y."/>
        </authorList>
    </citation>
    <scope>NUCLEOTIDE SEQUENCE [LARGE SCALE GENOMIC DNA]</scope>
    <source>
        <strain evidence="2 3">L53-10-65</strain>
    </source>
</reference>
<dbReference type="AlphaFoldDB" id="A0A7X3FP05"/>
<gene>
    <name evidence="2" type="ORF">GO014_02650</name>
</gene>
<proteinExistence type="predicted"/>
<feature type="region of interest" description="Disordered" evidence="1">
    <location>
        <begin position="1"/>
        <end position="20"/>
    </location>
</feature>
<dbReference type="Proteomes" id="UP000438106">
    <property type="component" value="Unassembled WGS sequence"/>
</dbReference>
<evidence type="ECO:0000313" key="3">
    <source>
        <dbReference type="Proteomes" id="UP000438106"/>
    </source>
</evidence>
<sequence>MSEKSSDKRSGVEKPRKLDVSSVRLGKGKAIDEIQQQLEIRENELVRTHNRSFAQKGAEQLRLVNLCGLGDVGTDEMIGRLLETKAMAEKDPGKIEEWIKSGAAFRLEHNPQDRAGYFSAVVLNVPSDDQSLLEQMKTLGLKYAPRYDSYDGTIDIAAALSALRGTDATLRVRIGRSGKGKDSYIVALEKGKEVEGARAILFGDDANKDDPVMEVSSTRAERKPAGTLQPFGMNMTRKPGVETGTASSGEEEKDD</sequence>
<keyword evidence="3" id="KW-1185">Reference proteome</keyword>
<comment type="caution">
    <text evidence="2">The sequence shown here is derived from an EMBL/GenBank/DDBJ whole genome shotgun (WGS) entry which is preliminary data.</text>
</comment>
<organism evidence="2 3">
    <name type="scientific">Devosia marina</name>
    <dbReference type="NCBI Taxonomy" id="2683198"/>
    <lineage>
        <taxon>Bacteria</taxon>
        <taxon>Pseudomonadati</taxon>
        <taxon>Pseudomonadota</taxon>
        <taxon>Alphaproteobacteria</taxon>
        <taxon>Hyphomicrobiales</taxon>
        <taxon>Devosiaceae</taxon>
        <taxon>Devosia</taxon>
    </lineage>
</organism>
<dbReference type="EMBL" id="WQRF01000001">
    <property type="protein sequence ID" value="MVS97930.1"/>
    <property type="molecule type" value="Genomic_DNA"/>
</dbReference>
<protein>
    <submittedName>
        <fullName evidence="2">Uncharacterized protein</fullName>
    </submittedName>
</protein>